<feature type="region of interest" description="Disordered" evidence="1">
    <location>
        <begin position="98"/>
        <end position="155"/>
    </location>
</feature>
<proteinExistence type="predicted"/>
<name>A0ABS6AHY0_9RHOB</name>
<evidence type="ECO:0000256" key="1">
    <source>
        <dbReference type="SAM" id="MobiDB-lite"/>
    </source>
</evidence>
<dbReference type="EMBL" id="JAHKNG010000011">
    <property type="protein sequence ID" value="MBU3030124.1"/>
    <property type="molecule type" value="Genomic_DNA"/>
</dbReference>
<dbReference type="RefSeq" id="WP_216032806.1">
    <property type="nucleotide sequence ID" value="NZ_JAHKNG010000011.1"/>
</dbReference>
<accession>A0ABS6AHY0</accession>
<gene>
    <name evidence="2" type="ORF">KNW02_08330</name>
</gene>
<dbReference type="Proteomes" id="UP001166191">
    <property type="component" value="Unassembled WGS sequence"/>
</dbReference>
<reference evidence="2" key="1">
    <citation type="submission" date="2021-06" db="EMBL/GenBank/DDBJ databases">
        <title>Paracoccus bacterium XHP0099 sp. nov., isolated from the surface waters of the Yellow Sea.</title>
        <authorList>
            <person name="Xue H."/>
            <person name="Zhang D."/>
        </authorList>
    </citation>
    <scope>NUCLEOTIDE SEQUENCE</scope>
    <source>
        <strain evidence="2">XHP0099</strain>
    </source>
</reference>
<protein>
    <submittedName>
        <fullName evidence="2">Uncharacterized protein</fullName>
    </submittedName>
</protein>
<evidence type="ECO:0000313" key="2">
    <source>
        <dbReference type="EMBL" id="MBU3030124.1"/>
    </source>
</evidence>
<keyword evidence="3" id="KW-1185">Reference proteome</keyword>
<comment type="caution">
    <text evidence="2">The sequence shown here is derived from an EMBL/GenBank/DDBJ whole genome shotgun (WGS) entry which is preliminary data.</text>
</comment>
<evidence type="ECO:0000313" key="3">
    <source>
        <dbReference type="Proteomes" id="UP001166191"/>
    </source>
</evidence>
<organism evidence="2 3">
    <name type="scientific">Paracoccus marinaquae</name>
    <dbReference type="NCBI Taxonomy" id="2841926"/>
    <lineage>
        <taxon>Bacteria</taxon>
        <taxon>Pseudomonadati</taxon>
        <taxon>Pseudomonadota</taxon>
        <taxon>Alphaproteobacteria</taxon>
        <taxon>Rhodobacterales</taxon>
        <taxon>Paracoccaceae</taxon>
        <taxon>Paracoccus</taxon>
    </lineage>
</organism>
<feature type="compositionally biased region" description="Low complexity" evidence="1">
    <location>
        <begin position="141"/>
        <end position="150"/>
    </location>
</feature>
<sequence length="322" mass="35365">MTKQDRPTLKSFFRNGALPTAEHYRDLIDSTVNQVEDGFSKTVPDGLRIHSAGSSLRLLSLYQGAGTPNPSWVVEHGDVPGALHLRPDLGRAALLDGEARPAAPAPRDEGAGRALPSGYVRARPGATRLGSARPAEAATPGSLSHSGLSLTHDGRVGVSNEVPDWRLDVGGVARMSGRIGAPTQKIVSVPADGKWHDITHPLTGCQAFEVMAGAGGERYRGRYSMLHAIAMNAFHPRNPILNWLFGRREIRTQTAVYGSYADRLRLRWVATGERHYFKLQLRTNANFGSDRVVRYYLTRLWFDSFMQGSDERDGRDRDEGVL</sequence>